<name>A0A543ASA8_9ACTN</name>
<dbReference type="Pfam" id="PF04149">
    <property type="entry name" value="DUF397"/>
    <property type="match status" value="1"/>
</dbReference>
<evidence type="ECO:0000313" key="2">
    <source>
        <dbReference type="EMBL" id="TQL75458.1"/>
    </source>
</evidence>
<comment type="caution">
    <text evidence="2">The sequence shown here is derived from an EMBL/GenBank/DDBJ whole genome shotgun (WGS) entry which is preliminary data.</text>
</comment>
<proteinExistence type="predicted"/>
<protein>
    <submittedName>
        <fullName evidence="2">Uncharacterized protein DUF397</fullName>
    </submittedName>
</protein>
<dbReference type="Proteomes" id="UP000317043">
    <property type="component" value="Unassembled WGS sequence"/>
</dbReference>
<organism evidence="2 3">
    <name type="scientific">Stackebrandtia endophytica</name>
    <dbReference type="NCBI Taxonomy" id="1496996"/>
    <lineage>
        <taxon>Bacteria</taxon>
        <taxon>Bacillati</taxon>
        <taxon>Actinomycetota</taxon>
        <taxon>Actinomycetes</taxon>
        <taxon>Glycomycetales</taxon>
        <taxon>Glycomycetaceae</taxon>
        <taxon>Stackebrandtia</taxon>
    </lineage>
</organism>
<dbReference type="OrthoDB" id="4564763at2"/>
<gene>
    <name evidence="2" type="ORF">FB566_0963</name>
</gene>
<keyword evidence="3" id="KW-1185">Reference proteome</keyword>
<dbReference type="InterPro" id="IPR007278">
    <property type="entry name" value="DUF397"/>
</dbReference>
<accession>A0A543ASA8</accession>
<dbReference type="EMBL" id="VFOW01000001">
    <property type="protein sequence ID" value="TQL75458.1"/>
    <property type="molecule type" value="Genomic_DNA"/>
</dbReference>
<evidence type="ECO:0000259" key="1">
    <source>
        <dbReference type="Pfam" id="PF04149"/>
    </source>
</evidence>
<reference evidence="2 3" key="1">
    <citation type="submission" date="2019-06" db="EMBL/GenBank/DDBJ databases">
        <title>Sequencing the genomes of 1000 actinobacteria strains.</title>
        <authorList>
            <person name="Klenk H.-P."/>
        </authorList>
    </citation>
    <scope>NUCLEOTIDE SEQUENCE [LARGE SCALE GENOMIC DNA]</scope>
    <source>
        <strain evidence="2 3">DSM 45928</strain>
    </source>
</reference>
<feature type="domain" description="DUF397" evidence="1">
    <location>
        <begin position="5"/>
        <end position="58"/>
    </location>
</feature>
<dbReference type="InParanoid" id="A0A543ASA8"/>
<evidence type="ECO:0000313" key="3">
    <source>
        <dbReference type="Proteomes" id="UP000317043"/>
    </source>
</evidence>
<sequence>MTPGKWRKSSRSGGSGGSCVEARLAAVGPQVRDSKLGDGSPILTVSRSEFAALIELVK</sequence>
<dbReference type="RefSeq" id="WP_142035349.1">
    <property type="nucleotide sequence ID" value="NZ_JBHTGS010000001.1"/>
</dbReference>
<dbReference type="AlphaFoldDB" id="A0A543ASA8"/>